<dbReference type="GeneID" id="28857737"/>
<keyword evidence="2" id="KW-1185">Reference proteome</keyword>
<comment type="caution">
    <text evidence="1">The sequence shown here is derived from an EMBL/GenBank/DDBJ whole genome shotgun (WGS) entry which is preliminary data.</text>
</comment>
<dbReference type="RefSeq" id="XP_018143247.2">
    <property type="nucleotide sequence ID" value="XM_018293743.2"/>
</dbReference>
<organism evidence="1 2">
    <name type="scientific">Pochonia chlamydosporia 170</name>
    <dbReference type="NCBI Taxonomy" id="1380566"/>
    <lineage>
        <taxon>Eukaryota</taxon>
        <taxon>Fungi</taxon>
        <taxon>Dikarya</taxon>
        <taxon>Ascomycota</taxon>
        <taxon>Pezizomycotina</taxon>
        <taxon>Sordariomycetes</taxon>
        <taxon>Hypocreomycetidae</taxon>
        <taxon>Hypocreales</taxon>
        <taxon>Clavicipitaceae</taxon>
        <taxon>Pochonia</taxon>
    </lineage>
</organism>
<dbReference type="AlphaFoldDB" id="A0A179FLQ8"/>
<accession>A0A179FLQ8</accession>
<dbReference type="KEGG" id="pchm:VFPPC_15990"/>
<protein>
    <submittedName>
        <fullName evidence="1">Uncharacterized protein</fullName>
    </submittedName>
</protein>
<name>A0A179FLQ8_METCM</name>
<evidence type="ECO:0000313" key="2">
    <source>
        <dbReference type="Proteomes" id="UP000078397"/>
    </source>
</evidence>
<proteinExistence type="predicted"/>
<dbReference type="EMBL" id="LSBJ02000004">
    <property type="protein sequence ID" value="OAQ66160.2"/>
    <property type="molecule type" value="Genomic_DNA"/>
</dbReference>
<evidence type="ECO:0000313" key="1">
    <source>
        <dbReference type="EMBL" id="OAQ66160.2"/>
    </source>
</evidence>
<gene>
    <name evidence="1" type="ORF">VFPPC_15990</name>
</gene>
<dbReference type="Proteomes" id="UP000078397">
    <property type="component" value="Unassembled WGS sequence"/>
</dbReference>
<sequence>MRTWSLQVSKHSVSPYPPVTHLARFAWVDSVAETAILCRCLFVPAEEGRTSRPPMHRNGFALGLFEGDETFHGGKLVHGWHMPTVANKDWISSAVRRGRFGFPDATARRGLHAKLARMRRL</sequence>
<reference evidence="1 2" key="1">
    <citation type="journal article" date="2016" name="PLoS Pathog.">
        <title>Biosynthesis of antibiotic leucinostatins in bio-control fungus Purpureocillium lilacinum and their inhibition on phytophthora revealed by genome mining.</title>
        <authorList>
            <person name="Wang G."/>
            <person name="Liu Z."/>
            <person name="Lin R."/>
            <person name="Li E."/>
            <person name="Mao Z."/>
            <person name="Ling J."/>
            <person name="Yang Y."/>
            <person name="Yin W.B."/>
            <person name="Xie B."/>
        </authorList>
    </citation>
    <scope>NUCLEOTIDE SEQUENCE [LARGE SCALE GENOMIC DNA]</scope>
    <source>
        <strain evidence="1">170</strain>
    </source>
</reference>